<keyword evidence="1" id="KW-0732">Signal</keyword>
<dbReference type="PROSITE" id="PS51318">
    <property type="entry name" value="TAT"/>
    <property type="match status" value="1"/>
</dbReference>
<evidence type="ECO:0000313" key="3">
    <source>
        <dbReference type="Proteomes" id="UP000010931"/>
    </source>
</evidence>
<dbReference type="Pfam" id="PF13416">
    <property type="entry name" value="SBP_bac_8"/>
    <property type="match status" value="1"/>
</dbReference>
<accession>L7FJ84</accession>
<dbReference type="PANTHER" id="PTHR43649">
    <property type="entry name" value="ARABINOSE-BINDING PROTEIN-RELATED"/>
    <property type="match status" value="1"/>
</dbReference>
<dbReference type="PROSITE" id="PS51257">
    <property type="entry name" value="PROKAR_LIPOPROTEIN"/>
    <property type="match status" value="1"/>
</dbReference>
<organism evidence="2 3">
    <name type="scientific">Streptomyces turgidiscabies (strain Car8)</name>
    <dbReference type="NCBI Taxonomy" id="698760"/>
    <lineage>
        <taxon>Bacteria</taxon>
        <taxon>Bacillati</taxon>
        <taxon>Actinomycetota</taxon>
        <taxon>Actinomycetes</taxon>
        <taxon>Kitasatosporales</taxon>
        <taxon>Streptomycetaceae</taxon>
        <taxon>Streptomyces</taxon>
    </lineage>
</organism>
<dbReference type="PATRIC" id="fig|698760.3.peg.602"/>
<sequence length="441" mass="47867">MEHRTPSPHRTMTRRRLLGTSLGSVGAALLGLSGCGAAAGSASAGTDHLSLWYWKGSLSDKLLATAGRGVPGAPGVKVKGSQIPDGDIDSKVRTSLAARAYVPDLTAVNSDNLATFFPDEDEFLDLRDVGAETVRDQYLDWKWKSCFTPSGRMIGFPLDAGPTALYYRRDIFRAAGLAYEPADVAETIPTWEKFIAAGRTLRTKGPGKPYLVSNIGNVFQQALLQSPKQFVDADNHFIGGQAHIRHAWDLSVEILRQGLSARITDGTPDYNAAMSGGRVTTMTTAVWAINGLKDTAPETAGAWRLTAMPDGPANYGGSYLTMTRYCRDPEGAFAFLKWLLSPENQLRSYQEMSLFPTTPAAYADPAMHRADPFFGGQQPIDVFGPAARKAPVIYFSPYEETASTPFFQELTNVELLGKKPDKAWRDAVDTAETTLSRLGVS</sequence>
<dbReference type="InterPro" id="IPR006311">
    <property type="entry name" value="TAT_signal"/>
</dbReference>
<dbReference type="Gene3D" id="3.40.190.10">
    <property type="entry name" value="Periplasmic binding protein-like II"/>
    <property type="match status" value="1"/>
</dbReference>
<evidence type="ECO:0000313" key="2">
    <source>
        <dbReference type="EMBL" id="ELP70765.1"/>
    </source>
</evidence>
<dbReference type="SUPFAM" id="SSF53850">
    <property type="entry name" value="Periplasmic binding protein-like II"/>
    <property type="match status" value="1"/>
</dbReference>
<dbReference type="Proteomes" id="UP000010931">
    <property type="component" value="Unassembled WGS sequence"/>
</dbReference>
<proteinExistence type="predicted"/>
<comment type="caution">
    <text evidence="2">The sequence shown here is derived from an EMBL/GenBank/DDBJ whole genome shotgun (WGS) entry which is preliminary data.</text>
</comment>
<dbReference type="InterPro" id="IPR050490">
    <property type="entry name" value="Bact_solute-bd_prot1"/>
</dbReference>
<feature type="chain" id="PRO_5039185144" evidence="1">
    <location>
        <begin position="39"/>
        <end position="441"/>
    </location>
</feature>
<dbReference type="EMBL" id="AEJB01000041">
    <property type="protein sequence ID" value="ELP70765.1"/>
    <property type="molecule type" value="Genomic_DNA"/>
</dbReference>
<dbReference type="PANTHER" id="PTHR43649:SF32">
    <property type="entry name" value="SUGAR BINDING SECRETED PROTEIN"/>
    <property type="match status" value="1"/>
</dbReference>
<feature type="signal peptide" evidence="1">
    <location>
        <begin position="1"/>
        <end position="38"/>
    </location>
</feature>
<evidence type="ECO:0000256" key="1">
    <source>
        <dbReference type="SAM" id="SignalP"/>
    </source>
</evidence>
<protein>
    <submittedName>
        <fullName evidence="2">ABC transporter, substrate-binding protein</fullName>
    </submittedName>
</protein>
<dbReference type="AlphaFoldDB" id="L7FJ84"/>
<gene>
    <name evidence="2" type="ORF">STRTUCAR8_01104</name>
</gene>
<dbReference type="STRING" id="85558.T45_03105"/>
<name>L7FJ84_STRT8</name>
<reference evidence="2 3" key="1">
    <citation type="journal article" date="2011" name="Plasmid">
        <title>Streptomyces turgidiscabies Car8 contains a modular pathogenicity island that shares virulence genes with other actinobacterial plant pathogens.</title>
        <authorList>
            <person name="Huguet-Tapia J.C."/>
            <person name="Badger J.H."/>
            <person name="Loria R."/>
            <person name="Pettis G.S."/>
        </authorList>
    </citation>
    <scope>NUCLEOTIDE SEQUENCE [LARGE SCALE GENOMIC DNA]</scope>
    <source>
        <strain evidence="2 3">Car8</strain>
    </source>
</reference>
<keyword evidence="3" id="KW-1185">Reference proteome</keyword>
<dbReference type="InterPro" id="IPR006059">
    <property type="entry name" value="SBP"/>
</dbReference>